<name>A0A6J7M236_9ZZZZ</name>
<keyword evidence="1" id="KW-1133">Transmembrane helix</keyword>
<keyword evidence="1" id="KW-0812">Transmembrane</keyword>
<accession>A0A6J7M236</accession>
<evidence type="ECO:0000313" key="2">
    <source>
        <dbReference type="EMBL" id="CAB4974667.1"/>
    </source>
</evidence>
<dbReference type="AlphaFoldDB" id="A0A6J7M236"/>
<evidence type="ECO:0000256" key="1">
    <source>
        <dbReference type="SAM" id="Phobius"/>
    </source>
</evidence>
<sequence length="178" mass="18644">MVKCTCGRDYNAALLAACPACKTPSRAAGPWRDVKTATPTRARAVVAVAVIVVAGIAFWGMTQVGKDVAPGNSGAAAVDKYTNNWAGLDAAIADCARQWITADQFPATGDLMQDAQLLDNAIYAVGTCVTEKNPEYVCETPEGMTTVCAYSDKSTTGRMIQNADSVDSRLRAVGAPGY</sequence>
<dbReference type="EMBL" id="CAFBNE010000249">
    <property type="protein sequence ID" value="CAB4974667.1"/>
    <property type="molecule type" value="Genomic_DNA"/>
</dbReference>
<protein>
    <submittedName>
        <fullName evidence="2">Unannotated protein</fullName>
    </submittedName>
</protein>
<feature type="transmembrane region" description="Helical" evidence="1">
    <location>
        <begin position="42"/>
        <end position="61"/>
    </location>
</feature>
<organism evidence="2">
    <name type="scientific">freshwater metagenome</name>
    <dbReference type="NCBI Taxonomy" id="449393"/>
    <lineage>
        <taxon>unclassified sequences</taxon>
        <taxon>metagenomes</taxon>
        <taxon>ecological metagenomes</taxon>
    </lineage>
</organism>
<keyword evidence="1" id="KW-0472">Membrane</keyword>
<gene>
    <name evidence="2" type="ORF">UFOPK3772_03628</name>
</gene>
<reference evidence="2" key="1">
    <citation type="submission" date="2020-05" db="EMBL/GenBank/DDBJ databases">
        <authorList>
            <person name="Chiriac C."/>
            <person name="Salcher M."/>
            <person name="Ghai R."/>
            <person name="Kavagutti S V."/>
        </authorList>
    </citation>
    <scope>NUCLEOTIDE SEQUENCE</scope>
</reference>
<proteinExistence type="predicted"/>